<dbReference type="InterPro" id="IPR002686">
    <property type="entry name" value="Transposase_17"/>
</dbReference>
<dbReference type="EMBL" id="UOFF01000221">
    <property type="protein sequence ID" value="VAW56391.1"/>
    <property type="molecule type" value="Genomic_DNA"/>
</dbReference>
<gene>
    <name evidence="2" type="ORF">MNBD_GAMMA07-2735</name>
</gene>
<dbReference type="PANTHER" id="PTHR34322">
    <property type="entry name" value="TRANSPOSASE, Y1_TNP DOMAIN-CONTAINING"/>
    <property type="match status" value="1"/>
</dbReference>
<proteinExistence type="predicted"/>
<protein>
    <submittedName>
        <fullName evidence="2">Transposase and inactivated derivatives</fullName>
    </submittedName>
</protein>
<dbReference type="GO" id="GO:0003677">
    <property type="term" value="F:DNA binding"/>
    <property type="evidence" value="ECO:0007669"/>
    <property type="project" value="InterPro"/>
</dbReference>
<organism evidence="2">
    <name type="scientific">hydrothermal vent metagenome</name>
    <dbReference type="NCBI Taxonomy" id="652676"/>
    <lineage>
        <taxon>unclassified sequences</taxon>
        <taxon>metagenomes</taxon>
        <taxon>ecological metagenomes</taxon>
    </lineage>
</organism>
<dbReference type="InterPro" id="IPR036515">
    <property type="entry name" value="Transposase_17_sf"/>
</dbReference>
<dbReference type="SUPFAM" id="SSF143422">
    <property type="entry name" value="Transposase IS200-like"/>
    <property type="match status" value="1"/>
</dbReference>
<accession>A0A3B0WM56</accession>
<reference evidence="2" key="1">
    <citation type="submission" date="2018-06" db="EMBL/GenBank/DDBJ databases">
        <authorList>
            <person name="Zhirakovskaya E."/>
        </authorList>
    </citation>
    <scope>NUCLEOTIDE SEQUENCE</scope>
</reference>
<sequence length="330" mass="38471">MPKPRYAQVSLETTPYYHCIARCVRRAFLCGIDIATGENYDYRRQWLEDKLLEIGRIFAIDICSYAIMSNHYHVVLHINKIQATNWTQDEIIEQWLKLFKGNVVTQRYKQGVNLTDAELDLLQTTVKTWRERLADISWFMRVLNESIARKANAEDHCTGRFWEGRYKSQALLDESALMACMAYVDLNPIRAAMAKTPETSSHTSIKLRLSSLKPEFKQHKYNQPDTLFSFVGNSRNNMPEGLPFKLNDYIDLVEWTGRQINPNKRGVIPQNTPEIIERLNFDKKHWLYVTTHFESKLKGLVGSINALTKACQKLNYERTICKQSCETYFP</sequence>
<dbReference type="AlphaFoldDB" id="A0A3B0WM56"/>
<dbReference type="PANTHER" id="PTHR34322:SF2">
    <property type="entry name" value="TRANSPOSASE IS200-LIKE DOMAIN-CONTAINING PROTEIN"/>
    <property type="match status" value="1"/>
</dbReference>
<evidence type="ECO:0000259" key="1">
    <source>
        <dbReference type="SMART" id="SM01321"/>
    </source>
</evidence>
<dbReference type="GO" id="GO:0006313">
    <property type="term" value="P:DNA transposition"/>
    <property type="evidence" value="ECO:0007669"/>
    <property type="project" value="InterPro"/>
</dbReference>
<feature type="domain" description="Transposase IS200-like" evidence="1">
    <location>
        <begin position="12"/>
        <end position="187"/>
    </location>
</feature>
<dbReference type="GO" id="GO:0004803">
    <property type="term" value="F:transposase activity"/>
    <property type="evidence" value="ECO:0007669"/>
    <property type="project" value="InterPro"/>
</dbReference>
<dbReference type="SMART" id="SM01321">
    <property type="entry name" value="Y1_Tnp"/>
    <property type="match status" value="1"/>
</dbReference>
<dbReference type="Gene3D" id="3.30.70.1290">
    <property type="entry name" value="Transposase IS200-like"/>
    <property type="match status" value="1"/>
</dbReference>
<name>A0A3B0WM56_9ZZZZ</name>
<evidence type="ECO:0000313" key="2">
    <source>
        <dbReference type="EMBL" id="VAW56391.1"/>
    </source>
</evidence>